<comment type="caution">
    <text evidence="1">The sequence shown here is derived from an EMBL/GenBank/DDBJ whole genome shotgun (WGS) entry which is preliminary data.</text>
</comment>
<reference evidence="1 2" key="1">
    <citation type="submission" date="2023-11" db="EMBL/GenBank/DDBJ databases">
        <title>Dfirmibasis_genome.</title>
        <authorList>
            <person name="Edelbroek B."/>
            <person name="Kjellin J."/>
            <person name="Jerlstrom-Hultqvist J."/>
            <person name="Soderbom F."/>
        </authorList>
    </citation>
    <scope>NUCLEOTIDE SEQUENCE [LARGE SCALE GENOMIC DNA]</scope>
    <source>
        <strain evidence="1 2">TNS-C-14</strain>
    </source>
</reference>
<sequence length="111" mass="11712">MNRGFVTGVRVATKCANKSSNCGFKAASSNNIYNSFKSTCTLNNNNNSNIPSSSQSSPSFASFFSSTSTSATLKGCSPNNSVVPKSLENISSASQFNFSSFFIISDDDDGM</sequence>
<keyword evidence="2" id="KW-1185">Reference proteome</keyword>
<accession>A0AAN7TVC3</accession>
<dbReference type="AlphaFoldDB" id="A0AAN7TVC3"/>
<evidence type="ECO:0000313" key="1">
    <source>
        <dbReference type="EMBL" id="KAK5579662.1"/>
    </source>
</evidence>
<organism evidence="1 2">
    <name type="scientific">Dictyostelium firmibasis</name>
    <dbReference type="NCBI Taxonomy" id="79012"/>
    <lineage>
        <taxon>Eukaryota</taxon>
        <taxon>Amoebozoa</taxon>
        <taxon>Evosea</taxon>
        <taxon>Eumycetozoa</taxon>
        <taxon>Dictyostelia</taxon>
        <taxon>Dictyosteliales</taxon>
        <taxon>Dictyosteliaceae</taxon>
        <taxon>Dictyostelium</taxon>
    </lineage>
</organism>
<name>A0AAN7TVC3_9MYCE</name>
<gene>
    <name evidence="1" type="ORF">RB653_009347</name>
</gene>
<dbReference type="Proteomes" id="UP001344447">
    <property type="component" value="Unassembled WGS sequence"/>
</dbReference>
<protein>
    <submittedName>
        <fullName evidence="1">Uncharacterized protein</fullName>
    </submittedName>
</protein>
<evidence type="ECO:0000313" key="2">
    <source>
        <dbReference type="Proteomes" id="UP001344447"/>
    </source>
</evidence>
<proteinExistence type="predicted"/>
<dbReference type="EMBL" id="JAVFKY010000003">
    <property type="protein sequence ID" value="KAK5579662.1"/>
    <property type="molecule type" value="Genomic_DNA"/>
</dbReference>